<accession>A0AA90UHZ3</accession>
<evidence type="ECO:0000313" key="1">
    <source>
        <dbReference type="EMBL" id="MQN14323.1"/>
    </source>
</evidence>
<evidence type="ECO:0000313" key="2">
    <source>
        <dbReference type="Proteomes" id="UP000442105"/>
    </source>
</evidence>
<dbReference type="RefSeq" id="WP_118312578.1">
    <property type="nucleotide sequence ID" value="NZ_JAQEAK010000026.1"/>
</dbReference>
<name>A0AA90UHZ3_9BACT</name>
<comment type="caution">
    <text evidence="1">The sequence shown here is derived from an EMBL/GenBank/DDBJ whole genome shotgun (WGS) entry which is preliminary data.</text>
</comment>
<dbReference type="AlphaFoldDB" id="A0AA90UHZ3"/>
<sequence length="90" mass="10169">MNKQLFYFVFPQSGETITKEMNPLAVKDAAVKYLKTQNEVRGDICIIKDSRENVIAMGYVSDSMKVSFFTEDETVNDIKPIGVIEEGGER</sequence>
<reference evidence="2" key="1">
    <citation type="submission" date="2019-09" db="EMBL/GenBank/DDBJ databases">
        <title>Distinct polysaccharide growth profiles of human intestinal Prevotella copri isolates.</title>
        <authorList>
            <person name="Fehlner-Peach H."/>
            <person name="Magnabosco C."/>
            <person name="Raghavan V."/>
            <person name="Scher J.U."/>
            <person name="Tett A."/>
            <person name="Cox L.M."/>
            <person name="Gottsegen C."/>
            <person name="Watters A."/>
            <person name="Wiltshire- Gordon J.D."/>
            <person name="Segata N."/>
            <person name="Bonneau R."/>
            <person name="Littman D.R."/>
        </authorList>
    </citation>
    <scope>NUCLEOTIDE SEQUENCE [LARGE SCALE GENOMIC DNA]</scope>
    <source>
        <strain evidence="2">iAQ1179</strain>
    </source>
</reference>
<gene>
    <name evidence="1" type="ORF">F7D95_16340</name>
</gene>
<proteinExistence type="predicted"/>
<organism evidence="1 2">
    <name type="scientific">Segatella copri</name>
    <dbReference type="NCBI Taxonomy" id="165179"/>
    <lineage>
        <taxon>Bacteria</taxon>
        <taxon>Pseudomonadati</taxon>
        <taxon>Bacteroidota</taxon>
        <taxon>Bacteroidia</taxon>
        <taxon>Bacteroidales</taxon>
        <taxon>Prevotellaceae</taxon>
        <taxon>Segatella</taxon>
    </lineage>
</organism>
<dbReference type="EMBL" id="VZCW01000403">
    <property type="protein sequence ID" value="MQN14323.1"/>
    <property type="molecule type" value="Genomic_DNA"/>
</dbReference>
<protein>
    <submittedName>
        <fullName evidence="1">Uncharacterized protein</fullName>
    </submittedName>
</protein>
<dbReference type="Proteomes" id="UP000442105">
    <property type="component" value="Unassembled WGS sequence"/>
</dbReference>